<keyword evidence="8" id="KW-1185">Reference proteome</keyword>
<dbReference type="Pfam" id="PF04542">
    <property type="entry name" value="Sigma70_r2"/>
    <property type="match status" value="1"/>
</dbReference>
<dbReference type="STRING" id="227316.GA0070604_1009"/>
<dbReference type="SUPFAM" id="SSF88659">
    <property type="entry name" value="Sigma3 and sigma4 domains of RNA polymerase sigma factors"/>
    <property type="match status" value="1"/>
</dbReference>
<sequence length="199" mass="22158">MAGNLTPVVSDGALDDASVLRASGENPELFAVLYDRYAEQLFQYAQRRLGPDAAQDVVAETFLAAFRHRARYDGGRPLARPWLFGILVKEIARHRRKERAYLRAVVNAPREVVDGPAERVVDEVVAWASRAGVAAALLALSARERELLLLIAWSELSYEEAAEVLGLPIGTVRSRLSRARQKVRRRLAEGTGKNVRDER</sequence>
<dbReference type="SUPFAM" id="SSF88946">
    <property type="entry name" value="Sigma2 domain of RNA polymerase sigma factors"/>
    <property type="match status" value="1"/>
</dbReference>
<evidence type="ECO:0000256" key="3">
    <source>
        <dbReference type="ARBA" id="ARBA00023082"/>
    </source>
</evidence>
<evidence type="ECO:0000256" key="1">
    <source>
        <dbReference type="ARBA" id="ARBA00010641"/>
    </source>
</evidence>
<dbReference type="GO" id="GO:0016987">
    <property type="term" value="F:sigma factor activity"/>
    <property type="evidence" value="ECO:0007669"/>
    <property type="project" value="UniProtKB-KW"/>
</dbReference>
<feature type="domain" description="RNA polymerase sigma factor 70 region 4 type 2" evidence="6">
    <location>
        <begin position="134"/>
        <end position="182"/>
    </location>
</feature>
<evidence type="ECO:0000313" key="8">
    <source>
        <dbReference type="Proteomes" id="UP000199696"/>
    </source>
</evidence>
<dbReference type="PANTHER" id="PTHR43133:SF25">
    <property type="entry name" value="RNA POLYMERASE SIGMA FACTOR RFAY-RELATED"/>
    <property type="match status" value="1"/>
</dbReference>
<dbReference type="GO" id="GO:0003677">
    <property type="term" value="F:DNA binding"/>
    <property type="evidence" value="ECO:0007669"/>
    <property type="project" value="InterPro"/>
</dbReference>
<dbReference type="InterPro" id="IPR036388">
    <property type="entry name" value="WH-like_DNA-bd_sf"/>
</dbReference>
<dbReference type="Pfam" id="PF08281">
    <property type="entry name" value="Sigma70_r4_2"/>
    <property type="match status" value="1"/>
</dbReference>
<dbReference type="CDD" id="cd06171">
    <property type="entry name" value="Sigma70_r4"/>
    <property type="match status" value="1"/>
</dbReference>
<evidence type="ECO:0000259" key="5">
    <source>
        <dbReference type="Pfam" id="PF04542"/>
    </source>
</evidence>
<comment type="similarity">
    <text evidence="1">Belongs to the sigma-70 factor family. ECF subfamily.</text>
</comment>
<dbReference type="EMBL" id="FMHY01000002">
    <property type="protein sequence ID" value="SCL45536.1"/>
    <property type="molecule type" value="Genomic_DNA"/>
</dbReference>
<dbReference type="InterPro" id="IPR013324">
    <property type="entry name" value="RNA_pol_sigma_r3/r4-like"/>
</dbReference>
<dbReference type="InterPro" id="IPR007627">
    <property type="entry name" value="RNA_pol_sigma70_r2"/>
</dbReference>
<dbReference type="PANTHER" id="PTHR43133">
    <property type="entry name" value="RNA POLYMERASE ECF-TYPE SIGMA FACTO"/>
    <property type="match status" value="1"/>
</dbReference>
<keyword evidence="3" id="KW-0731">Sigma factor</keyword>
<dbReference type="InterPro" id="IPR014284">
    <property type="entry name" value="RNA_pol_sigma-70_dom"/>
</dbReference>
<dbReference type="GO" id="GO:0006352">
    <property type="term" value="P:DNA-templated transcription initiation"/>
    <property type="evidence" value="ECO:0007669"/>
    <property type="project" value="InterPro"/>
</dbReference>
<dbReference type="OrthoDB" id="5518337at2"/>
<dbReference type="InterPro" id="IPR039425">
    <property type="entry name" value="RNA_pol_sigma-70-like"/>
</dbReference>
<dbReference type="Proteomes" id="UP000199696">
    <property type="component" value="Unassembled WGS sequence"/>
</dbReference>
<dbReference type="Gene3D" id="1.10.1740.10">
    <property type="match status" value="1"/>
</dbReference>
<evidence type="ECO:0000256" key="4">
    <source>
        <dbReference type="ARBA" id="ARBA00023163"/>
    </source>
</evidence>
<dbReference type="NCBIfam" id="TIGR02937">
    <property type="entry name" value="sigma70-ECF"/>
    <property type="match status" value="1"/>
</dbReference>
<keyword evidence="4" id="KW-0804">Transcription</keyword>
<organism evidence="7 8">
    <name type="scientific">Micromonospora eburnea</name>
    <dbReference type="NCBI Taxonomy" id="227316"/>
    <lineage>
        <taxon>Bacteria</taxon>
        <taxon>Bacillati</taxon>
        <taxon>Actinomycetota</taxon>
        <taxon>Actinomycetes</taxon>
        <taxon>Micromonosporales</taxon>
        <taxon>Micromonosporaceae</taxon>
        <taxon>Micromonospora</taxon>
    </lineage>
</organism>
<name>A0A1C6TUQ9_9ACTN</name>
<evidence type="ECO:0000259" key="6">
    <source>
        <dbReference type="Pfam" id="PF08281"/>
    </source>
</evidence>
<dbReference type="AlphaFoldDB" id="A0A1C6TUQ9"/>
<dbReference type="InterPro" id="IPR013249">
    <property type="entry name" value="RNA_pol_sigma70_r4_t2"/>
</dbReference>
<dbReference type="InterPro" id="IPR013325">
    <property type="entry name" value="RNA_pol_sigma_r2"/>
</dbReference>
<evidence type="ECO:0000313" key="7">
    <source>
        <dbReference type="EMBL" id="SCL45536.1"/>
    </source>
</evidence>
<gene>
    <name evidence="7" type="ORF">GA0070604_1009</name>
</gene>
<dbReference type="Gene3D" id="1.10.10.10">
    <property type="entry name" value="Winged helix-like DNA-binding domain superfamily/Winged helix DNA-binding domain"/>
    <property type="match status" value="1"/>
</dbReference>
<feature type="domain" description="RNA polymerase sigma-70 region 2" evidence="5">
    <location>
        <begin position="33"/>
        <end position="99"/>
    </location>
</feature>
<keyword evidence="2" id="KW-0805">Transcription regulation</keyword>
<protein>
    <submittedName>
        <fullName evidence="7">RNA polymerase sigma-70 factor, ECF subfamily</fullName>
    </submittedName>
</protein>
<accession>A0A1C6TUQ9</accession>
<proteinExistence type="inferred from homology"/>
<reference evidence="8" key="1">
    <citation type="submission" date="2016-06" db="EMBL/GenBank/DDBJ databases">
        <authorList>
            <person name="Varghese N."/>
            <person name="Submissions Spin"/>
        </authorList>
    </citation>
    <scope>NUCLEOTIDE SEQUENCE [LARGE SCALE GENOMIC DNA]</scope>
    <source>
        <strain evidence="8">DSM 44814</strain>
    </source>
</reference>
<evidence type="ECO:0000256" key="2">
    <source>
        <dbReference type="ARBA" id="ARBA00023015"/>
    </source>
</evidence>